<organism evidence="1 2">
    <name type="scientific">Batillaria attramentaria</name>
    <dbReference type="NCBI Taxonomy" id="370345"/>
    <lineage>
        <taxon>Eukaryota</taxon>
        <taxon>Metazoa</taxon>
        <taxon>Spiralia</taxon>
        <taxon>Lophotrochozoa</taxon>
        <taxon>Mollusca</taxon>
        <taxon>Gastropoda</taxon>
        <taxon>Caenogastropoda</taxon>
        <taxon>Sorbeoconcha</taxon>
        <taxon>Cerithioidea</taxon>
        <taxon>Batillariidae</taxon>
        <taxon>Batillaria</taxon>
    </lineage>
</organism>
<dbReference type="EMBL" id="JACVVK020000066">
    <property type="protein sequence ID" value="KAK7496508.1"/>
    <property type="molecule type" value="Genomic_DNA"/>
</dbReference>
<feature type="non-terminal residue" evidence="1">
    <location>
        <position position="71"/>
    </location>
</feature>
<comment type="caution">
    <text evidence="1">The sequence shown here is derived from an EMBL/GenBank/DDBJ whole genome shotgun (WGS) entry which is preliminary data.</text>
</comment>
<accession>A0ABD0LAW0</accession>
<evidence type="ECO:0000313" key="1">
    <source>
        <dbReference type="EMBL" id="KAK7496508.1"/>
    </source>
</evidence>
<feature type="non-terminal residue" evidence="1">
    <location>
        <position position="1"/>
    </location>
</feature>
<gene>
    <name evidence="1" type="ORF">BaRGS_00012160</name>
</gene>
<reference evidence="1 2" key="1">
    <citation type="journal article" date="2023" name="Sci. Data">
        <title>Genome assembly of the Korean intertidal mud-creeper Batillaria attramentaria.</title>
        <authorList>
            <person name="Patra A.K."/>
            <person name="Ho P.T."/>
            <person name="Jun S."/>
            <person name="Lee S.J."/>
            <person name="Kim Y."/>
            <person name="Won Y.J."/>
        </authorList>
    </citation>
    <scope>NUCLEOTIDE SEQUENCE [LARGE SCALE GENOMIC DNA]</scope>
    <source>
        <strain evidence="1">Wonlab-2016</strain>
    </source>
</reference>
<dbReference type="AlphaFoldDB" id="A0ABD0LAW0"/>
<proteinExistence type="predicted"/>
<sequence>VSTAVSLKVQQLEKGRVLHVADVTDERYFGTYYCFTFIPQLCSLTLEKHDLQPAHIAMPDFFRMNANKIML</sequence>
<name>A0ABD0LAW0_9CAEN</name>
<evidence type="ECO:0000313" key="2">
    <source>
        <dbReference type="Proteomes" id="UP001519460"/>
    </source>
</evidence>
<protein>
    <submittedName>
        <fullName evidence="1">Uncharacterized protein</fullName>
    </submittedName>
</protein>
<dbReference type="Proteomes" id="UP001519460">
    <property type="component" value="Unassembled WGS sequence"/>
</dbReference>
<keyword evidence="2" id="KW-1185">Reference proteome</keyword>